<feature type="domain" description="Agenet" evidence="2">
    <location>
        <begin position="1153"/>
        <end position="1211"/>
    </location>
</feature>
<feature type="compositionally biased region" description="Polar residues" evidence="1">
    <location>
        <begin position="1324"/>
        <end position="1333"/>
    </location>
</feature>
<dbReference type="SMART" id="SM00743">
    <property type="entry name" value="Agenet"/>
    <property type="match status" value="2"/>
</dbReference>
<dbReference type="CDD" id="cd20403">
    <property type="entry name" value="Tudor_Agenet_FMRP-like_rpt2"/>
    <property type="match status" value="1"/>
</dbReference>
<reference evidence="3" key="1">
    <citation type="submission" date="2024-03" db="EMBL/GenBank/DDBJ databases">
        <authorList>
            <consortium name="ELIXIR-Norway"/>
            <consortium name="Elixir Norway"/>
        </authorList>
    </citation>
    <scope>NUCLEOTIDE SEQUENCE</scope>
</reference>
<name>A0ABP1BXI5_9BRYO</name>
<organism evidence="3 4">
    <name type="scientific">Sphagnum jensenii</name>
    <dbReference type="NCBI Taxonomy" id="128206"/>
    <lineage>
        <taxon>Eukaryota</taxon>
        <taxon>Viridiplantae</taxon>
        <taxon>Streptophyta</taxon>
        <taxon>Embryophyta</taxon>
        <taxon>Bryophyta</taxon>
        <taxon>Sphagnophytina</taxon>
        <taxon>Sphagnopsida</taxon>
        <taxon>Sphagnales</taxon>
        <taxon>Sphagnaceae</taxon>
        <taxon>Sphagnum</taxon>
    </lineage>
</organism>
<dbReference type="Pfam" id="PF05641">
    <property type="entry name" value="Agenet"/>
    <property type="match status" value="1"/>
</dbReference>
<evidence type="ECO:0000313" key="4">
    <source>
        <dbReference type="Proteomes" id="UP001497522"/>
    </source>
</evidence>
<feature type="region of interest" description="Disordered" evidence="1">
    <location>
        <begin position="1222"/>
        <end position="1355"/>
    </location>
</feature>
<keyword evidence="4" id="KW-1185">Reference proteome</keyword>
<dbReference type="InterPro" id="IPR055274">
    <property type="entry name" value="SWO1"/>
</dbReference>
<evidence type="ECO:0000256" key="1">
    <source>
        <dbReference type="SAM" id="MobiDB-lite"/>
    </source>
</evidence>
<dbReference type="InterPro" id="IPR014002">
    <property type="entry name" value="Agenet_dom_plant"/>
</dbReference>
<feature type="compositionally biased region" description="Basic residues" evidence="1">
    <location>
        <begin position="1241"/>
        <end position="1250"/>
    </location>
</feature>
<evidence type="ECO:0000259" key="2">
    <source>
        <dbReference type="SMART" id="SM00743"/>
    </source>
</evidence>
<accession>A0ABP1BXI5</accession>
<dbReference type="CDD" id="cd20405">
    <property type="entry name" value="Tudor_Agenet_AtDUF_rpt1_3"/>
    <property type="match status" value="1"/>
</dbReference>
<dbReference type="InterPro" id="IPR008395">
    <property type="entry name" value="Agenet-like_dom"/>
</dbReference>
<dbReference type="EMBL" id="OZ023709">
    <property type="protein sequence ID" value="CAK9881155.1"/>
    <property type="molecule type" value="Genomic_DNA"/>
</dbReference>
<feature type="region of interest" description="Disordered" evidence="1">
    <location>
        <begin position="843"/>
        <end position="988"/>
    </location>
</feature>
<sequence length="1355" mass="145895">MVLGQERRSSTSQIRHHQQLGFEMRSTQGIDHFQATGSMHDNIVLDHAEHQFSVAVVGDLQSPVMHEEDVREEACNVNLSEAATINGGELIAADKEVALLPPSHSSNVSARIIRPEAVDIELIRTGNCSVSPVAEGQHEVDVAIRTDTKETADNIVVIREQLEVRDLHENEVLELGKKATNGNAASIGASSKAQSLAGHEIMGIELDLLLHRVEEGCSAMAVDFNGAVNNAMEIPGQKLGVESRASDEQHAAADGIMTEVTEKSTHATAVGLLEELAVKESYVVVYQTVVSVESGNKNGALPAAGEAAADAQVKTIDAMDGVEMHKEKLIAGEVNDEAEVMVDVEDDHDNNEEVIALKQSGSVDASVHEAFSGGAQLLEITDMGDDGVDDSHGRIKPVVLPENAKTVPCIMEGGAMEEDGRPATDGIALQPTSRSQAIATMEIDQDSKEAMTLSTADEVVKEQPAQGLELHLERSDATVLNLAACNPVMGSGQPVSSVETESGKLSTLDEVLIATTCAGSTEAMTGVLQVHVSRGSDDNLLEGLDVWGIKPRKRKRPSNSKLTPGQPDAAATTSGPLVDLPVMSVAPTHLVNAVATYGNSVAVREDLSGFQSAAQVREHQPHVNSDRHLEQAQTSAQEAMATATSALAQSQIVWARIHSHNPSDSGTAREVKIASLAATVAAAASVAKAAIEAARAIGQASNEAYLQSDVRHAGPGMQGSLGSGVVPSQLPFETTQAGDEHVQQLASRIQFGKSTKRAITEIHQNVEMLELMVRAAGLASQAATYAGAMMTTGNPLTQATSMANYWMGKVAELKAEANQNGKGQAHKKTKLTKHRGVEEIFSRTGVPKKQVGHAGSLPMTVPKKKKDKQVLHARSPSTTTSKKVKDKQALHTGSPPMTTPKKVKDKQAFHTGSPPMMTPKKVKDKQALHTGSPPTTTPKKVKDKQTLHTESPPMMTPKKVKDKQALHTGSLPMTTPRKTMDKKASSKRGVFMKGKEVVQGKAEDMGKSLSPKHSPSKQKVTAISEMTPRYAALQLAGFATQRLDPGELVGWSNINNNPEIISEGSVVEVMSEEEGLRGGWFSAKLLAFTEQEALVVYDELLTDDGSSNLKEWFPRNDSNVGSGVLRRMRPMHPFVFIKDKGSRIRRRVAMGSQAWSVGDRVDAFLQDGWWEGVVKEVNDMDENKITVYFPGEDDTAVVKTWNVRPSLTWKDGIWGPWTDTWNHEDGHQSPKLQKLENPGVKGKKMAKKRKLMELREDAPETSAPPGSAPRLREGITSRGVSHAHHKVAEVSSTALSTPKHKTSYAGMTTMQKSAKKHSTPEIRTPTTRQQSSAENDEHQKPRRALQPTSKLLEGV</sequence>
<evidence type="ECO:0000313" key="3">
    <source>
        <dbReference type="EMBL" id="CAK9881155.1"/>
    </source>
</evidence>
<dbReference type="PANTHER" id="PTHR48429">
    <property type="entry name" value="AGENET DOMAIN-CONTAINING PROTEIN"/>
    <property type="match status" value="1"/>
</dbReference>
<feature type="region of interest" description="Disordered" evidence="1">
    <location>
        <begin position="551"/>
        <end position="575"/>
    </location>
</feature>
<dbReference type="Proteomes" id="UP001497522">
    <property type="component" value="Chromosome 8"/>
</dbReference>
<protein>
    <recommendedName>
        <fullName evidence="2">Agenet domain-containing protein</fullName>
    </recommendedName>
</protein>
<gene>
    <name evidence="3" type="ORF">CSSPJE1EN2_LOCUS22554</name>
</gene>
<proteinExistence type="predicted"/>
<dbReference type="PANTHER" id="PTHR48429:SF1">
    <property type="entry name" value="AGENET DOMAIN-CONTAINING PROTEIN"/>
    <property type="match status" value="1"/>
</dbReference>
<feature type="domain" description="Agenet" evidence="2">
    <location>
        <begin position="1059"/>
        <end position="1133"/>
    </location>
</feature>